<evidence type="ECO:0000313" key="1">
    <source>
        <dbReference type="EMBL" id="TRY94384.1"/>
    </source>
</evidence>
<protein>
    <submittedName>
        <fullName evidence="1">Uncharacterized protein</fullName>
    </submittedName>
</protein>
<dbReference type="AlphaFoldDB" id="A0A553QWP0"/>
<keyword evidence="2" id="KW-1185">Reference proteome</keyword>
<organism evidence="1 2">
    <name type="scientific">Danionella cerebrum</name>
    <dbReference type="NCBI Taxonomy" id="2873325"/>
    <lineage>
        <taxon>Eukaryota</taxon>
        <taxon>Metazoa</taxon>
        <taxon>Chordata</taxon>
        <taxon>Craniata</taxon>
        <taxon>Vertebrata</taxon>
        <taxon>Euteleostomi</taxon>
        <taxon>Actinopterygii</taxon>
        <taxon>Neopterygii</taxon>
        <taxon>Teleostei</taxon>
        <taxon>Ostariophysi</taxon>
        <taxon>Cypriniformes</taxon>
        <taxon>Danionidae</taxon>
        <taxon>Danioninae</taxon>
        <taxon>Danionella</taxon>
    </lineage>
</organism>
<proteinExistence type="predicted"/>
<accession>A0A553QWP0</accession>
<name>A0A553QWP0_9TELE</name>
<gene>
    <name evidence="1" type="ORF">DNTS_018402</name>
</gene>
<dbReference type="Proteomes" id="UP000316079">
    <property type="component" value="Unassembled WGS sequence"/>
</dbReference>
<dbReference type="EMBL" id="SRMA01025446">
    <property type="protein sequence ID" value="TRY94384.1"/>
    <property type="molecule type" value="Genomic_DNA"/>
</dbReference>
<reference evidence="1 2" key="1">
    <citation type="journal article" date="2019" name="Sci. Data">
        <title>Hybrid genome assembly and annotation of Danionella translucida.</title>
        <authorList>
            <person name="Kadobianskyi M."/>
            <person name="Schulze L."/>
            <person name="Schuelke M."/>
            <person name="Judkewitz B."/>
        </authorList>
    </citation>
    <scope>NUCLEOTIDE SEQUENCE [LARGE SCALE GENOMIC DNA]</scope>
    <source>
        <strain evidence="1 2">Bolton</strain>
    </source>
</reference>
<evidence type="ECO:0000313" key="2">
    <source>
        <dbReference type="Proteomes" id="UP000316079"/>
    </source>
</evidence>
<sequence>MLSKKDVEIRAPVRPQMKHCLKCFENLLLTKTAVNNINSAAGPGYMHVAQQHTHKPSLMPRKASSMALVSECAFIGEIGKLGESVRDTGYVCVLPLQSIEVISVRSSGQPSVVKAILSGDLDKSPSPGIAQRWQLVAQRTNLPRGRALD</sequence>
<comment type="caution">
    <text evidence="1">The sequence shown here is derived from an EMBL/GenBank/DDBJ whole genome shotgun (WGS) entry which is preliminary data.</text>
</comment>